<feature type="transmembrane region" description="Helical" evidence="1">
    <location>
        <begin position="156"/>
        <end position="179"/>
    </location>
</feature>
<evidence type="ECO:0000256" key="1">
    <source>
        <dbReference type="SAM" id="Phobius"/>
    </source>
</evidence>
<dbReference type="OrthoDB" id="145655at2157"/>
<feature type="transmembrane region" description="Helical" evidence="1">
    <location>
        <begin position="20"/>
        <end position="42"/>
    </location>
</feature>
<accession>A0A1H7Q184</accession>
<dbReference type="EMBL" id="FOAD01000004">
    <property type="protein sequence ID" value="SEL41723.1"/>
    <property type="molecule type" value="Genomic_DNA"/>
</dbReference>
<reference evidence="2 3" key="1">
    <citation type="submission" date="2016-10" db="EMBL/GenBank/DDBJ databases">
        <authorList>
            <person name="de Groot N.N."/>
        </authorList>
    </citation>
    <scope>NUCLEOTIDE SEQUENCE [LARGE SCALE GENOMIC DNA]</scope>
    <source>
        <strain evidence="2 3">CDM_5</strain>
    </source>
</reference>
<feature type="transmembrane region" description="Helical" evidence="1">
    <location>
        <begin position="406"/>
        <end position="428"/>
    </location>
</feature>
<evidence type="ECO:0000313" key="2">
    <source>
        <dbReference type="EMBL" id="SEL41723.1"/>
    </source>
</evidence>
<organism evidence="2 3">
    <name type="scientific">Haloferax larsenii</name>
    <dbReference type="NCBI Taxonomy" id="302484"/>
    <lineage>
        <taxon>Archaea</taxon>
        <taxon>Methanobacteriati</taxon>
        <taxon>Methanobacteriota</taxon>
        <taxon>Stenosarchaea group</taxon>
        <taxon>Halobacteria</taxon>
        <taxon>Halobacteriales</taxon>
        <taxon>Haloferacaceae</taxon>
        <taxon>Haloferax</taxon>
    </lineage>
</organism>
<dbReference type="Gene3D" id="1.20.210.10">
    <property type="entry name" value="Cytochrome c oxidase-like, subunit I domain"/>
    <property type="match status" value="1"/>
</dbReference>
<sequence length="445" mass="46485">MSAILAEVDTDGGPPIAIPFHHFAVATVFLLAGIGLGGISVFGGQIPIVGGRLVFAHVAQVHALLVGWVCLTIMGAMAQFVPVWSSVNLHSRRLAYVALGLVSAGVAGLVAGFSTGGFDSLALSGAVALVGFWVFAYNIARTLASARPFDSVERHFAYALGFLVLATLLGFLLAVDFTTPVLRDAGLNRSNVVLSHATVAVFGIVLTTVFGAFGQLSEMFTQTTHSAWGRRLRQVEELLHPTGTVVFAGGRFLGVEWVALVGGLAIVAATLAFAGATAGLLRRMRVPWSPVLRRYAVAVVAMVVWALTAGATWVASPLSRTALFGPPGATLLFGLGVVGFVVFGTLYHVVPFIVWVDRYSDDLGRRPVPMLDDLYRADVALADFGLLVGGTVVLLGAVGLGEPATGVMTVVGGSLLAMGAIAFVVNLAQTVRNHVPEGVFRLRAA</sequence>
<keyword evidence="1" id="KW-0812">Transmembrane</keyword>
<feature type="transmembrane region" description="Helical" evidence="1">
    <location>
        <begin position="191"/>
        <end position="213"/>
    </location>
</feature>
<dbReference type="Proteomes" id="UP000183894">
    <property type="component" value="Unassembled WGS sequence"/>
</dbReference>
<feature type="transmembrane region" description="Helical" evidence="1">
    <location>
        <begin position="328"/>
        <end position="356"/>
    </location>
</feature>
<dbReference type="SUPFAM" id="SSF81442">
    <property type="entry name" value="Cytochrome c oxidase subunit I-like"/>
    <property type="match status" value="1"/>
</dbReference>
<evidence type="ECO:0008006" key="4">
    <source>
        <dbReference type="Google" id="ProtNLM"/>
    </source>
</evidence>
<feature type="transmembrane region" description="Helical" evidence="1">
    <location>
        <begin position="121"/>
        <end position="140"/>
    </location>
</feature>
<feature type="transmembrane region" description="Helical" evidence="1">
    <location>
        <begin position="293"/>
        <end position="316"/>
    </location>
</feature>
<protein>
    <recommendedName>
        <fullName evidence="4">Cytochrome C and Quinol oxidase polypeptide I</fullName>
    </recommendedName>
</protein>
<dbReference type="AlphaFoldDB" id="A0A1H7Q184"/>
<gene>
    <name evidence="2" type="ORF">SAMN04488691_104269</name>
</gene>
<dbReference type="InterPro" id="IPR036927">
    <property type="entry name" value="Cyt_c_oxase-like_su1_sf"/>
</dbReference>
<proteinExistence type="predicted"/>
<keyword evidence="1" id="KW-1133">Transmembrane helix</keyword>
<keyword evidence="1" id="KW-0472">Membrane</keyword>
<feature type="transmembrane region" description="Helical" evidence="1">
    <location>
        <begin position="94"/>
        <end position="114"/>
    </location>
</feature>
<evidence type="ECO:0000313" key="3">
    <source>
        <dbReference type="Proteomes" id="UP000183894"/>
    </source>
</evidence>
<feature type="transmembrane region" description="Helical" evidence="1">
    <location>
        <begin position="54"/>
        <end position="74"/>
    </location>
</feature>
<dbReference type="RefSeq" id="WP_074793966.1">
    <property type="nucleotide sequence ID" value="NZ_FOAD01000004.1"/>
</dbReference>
<feature type="transmembrane region" description="Helical" evidence="1">
    <location>
        <begin position="257"/>
        <end position="281"/>
    </location>
</feature>
<name>A0A1H7Q184_HALLR</name>
<feature type="transmembrane region" description="Helical" evidence="1">
    <location>
        <begin position="377"/>
        <end position="400"/>
    </location>
</feature>